<comment type="caution">
    <text evidence="2">The sequence shown here is derived from an EMBL/GenBank/DDBJ whole genome shotgun (WGS) entry which is preliminary data.</text>
</comment>
<dbReference type="AlphaFoldDB" id="A0A367GQ98"/>
<keyword evidence="1" id="KW-0812">Transmembrane</keyword>
<keyword evidence="3" id="KW-1185">Reference proteome</keyword>
<name>A0A367GQ98_9SPHI</name>
<evidence type="ECO:0000313" key="2">
    <source>
        <dbReference type="EMBL" id="RCH55632.1"/>
    </source>
</evidence>
<organism evidence="2 3">
    <name type="scientific">Mucilaginibacter hurinus</name>
    <dbReference type="NCBI Taxonomy" id="2201324"/>
    <lineage>
        <taxon>Bacteria</taxon>
        <taxon>Pseudomonadati</taxon>
        <taxon>Bacteroidota</taxon>
        <taxon>Sphingobacteriia</taxon>
        <taxon>Sphingobacteriales</taxon>
        <taxon>Sphingobacteriaceae</taxon>
        <taxon>Mucilaginibacter</taxon>
    </lineage>
</organism>
<gene>
    <name evidence="2" type="ORF">DJ568_07020</name>
</gene>
<dbReference type="RefSeq" id="WP_114004547.1">
    <property type="nucleotide sequence ID" value="NZ_QGDC01000003.1"/>
</dbReference>
<dbReference type="EMBL" id="QGDC01000003">
    <property type="protein sequence ID" value="RCH55632.1"/>
    <property type="molecule type" value="Genomic_DNA"/>
</dbReference>
<evidence type="ECO:0000313" key="3">
    <source>
        <dbReference type="Proteomes" id="UP000253209"/>
    </source>
</evidence>
<sequence>MSRTIYLNNIDPDEMYDTFIKIEQSFGIKFIQADMDNLYTLGDLYNVVHSKIDLIHQDSCTTQQAFYNLRSILVAYTDVDKKDITPKTAIKDVFYNELWLIEKVKQQTGIDIAVLQMKGSVVLCLLLLFVAGCLACCFNLLVALLIFSAFTVSLLIADKFGKEISVKTVGEMAGKMAREHYLQSRKYRNTVNRNEINKKIQELFKRDFAIDSSSLTPNASLFRS</sequence>
<keyword evidence="1" id="KW-0472">Membrane</keyword>
<dbReference type="Proteomes" id="UP000253209">
    <property type="component" value="Unassembled WGS sequence"/>
</dbReference>
<accession>A0A367GQ98</accession>
<dbReference type="OrthoDB" id="668798at2"/>
<proteinExistence type="predicted"/>
<feature type="transmembrane region" description="Helical" evidence="1">
    <location>
        <begin position="125"/>
        <end position="157"/>
    </location>
</feature>
<protein>
    <submittedName>
        <fullName evidence="2">Uncharacterized protein</fullName>
    </submittedName>
</protein>
<evidence type="ECO:0000256" key="1">
    <source>
        <dbReference type="SAM" id="Phobius"/>
    </source>
</evidence>
<keyword evidence="1" id="KW-1133">Transmembrane helix</keyword>
<reference evidence="2 3" key="1">
    <citation type="submission" date="2018-05" db="EMBL/GenBank/DDBJ databases">
        <title>Mucilaginibacter hurinus sp. nov., isolated from briquette warehouse soil.</title>
        <authorList>
            <person name="Choi L."/>
        </authorList>
    </citation>
    <scope>NUCLEOTIDE SEQUENCE [LARGE SCALE GENOMIC DNA]</scope>
    <source>
        <strain evidence="2 3">ZR32</strain>
    </source>
</reference>